<reference evidence="3 4" key="1">
    <citation type="submission" date="2018-06" db="EMBL/GenBank/DDBJ databases">
        <title>Paenibacillus imtechensis sp. nov.</title>
        <authorList>
            <person name="Pinnaka A.K."/>
            <person name="Singh H."/>
            <person name="Kaur M."/>
        </authorList>
    </citation>
    <scope>NUCLEOTIDE SEQUENCE [LARGE SCALE GENOMIC DNA]</scope>
    <source>
        <strain evidence="3 4">SMB1</strain>
    </source>
</reference>
<dbReference type="PANTHER" id="PTHR13947:SF37">
    <property type="entry name" value="LD18367P"/>
    <property type="match status" value="1"/>
</dbReference>
<accession>A0A2W1LS30</accession>
<dbReference type="Gene3D" id="3.40.630.30">
    <property type="match status" value="1"/>
</dbReference>
<dbReference type="InterPro" id="IPR016181">
    <property type="entry name" value="Acyl_CoA_acyltransferase"/>
</dbReference>
<keyword evidence="4" id="KW-1185">Reference proteome</keyword>
<evidence type="ECO:0000256" key="1">
    <source>
        <dbReference type="ARBA" id="ARBA00022679"/>
    </source>
</evidence>
<dbReference type="GO" id="GO:0008080">
    <property type="term" value="F:N-acetyltransferase activity"/>
    <property type="evidence" value="ECO:0007669"/>
    <property type="project" value="InterPro"/>
</dbReference>
<dbReference type="Pfam" id="PF00583">
    <property type="entry name" value="Acetyltransf_1"/>
    <property type="match status" value="1"/>
</dbReference>
<organism evidence="3 4">
    <name type="scientific">Paenibacillus sambharensis</name>
    <dbReference type="NCBI Taxonomy" id="1803190"/>
    <lineage>
        <taxon>Bacteria</taxon>
        <taxon>Bacillati</taxon>
        <taxon>Bacillota</taxon>
        <taxon>Bacilli</taxon>
        <taxon>Bacillales</taxon>
        <taxon>Paenibacillaceae</taxon>
        <taxon>Paenibacillus</taxon>
    </lineage>
</organism>
<evidence type="ECO:0000313" key="3">
    <source>
        <dbReference type="EMBL" id="PZD97294.1"/>
    </source>
</evidence>
<dbReference type="AlphaFoldDB" id="A0A2W1LS30"/>
<keyword evidence="1" id="KW-0808">Transferase</keyword>
<proteinExistence type="predicted"/>
<dbReference type="CDD" id="cd04301">
    <property type="entry name" value="NAT_SF"/>
    <property type="match status" value="1"/>
</dbReference>
<dbReference type="InterPro" id="IPR000182">
    <property type="entry name" value="GNAT_dom"/>
</dbReference>
<sequence length="184" mass="22122">MYCWSDGRTSDYEYEHHQASGRIEMIREFKDKTDAEYIMESHWRIYSKEYQYDYTFKQFISEIVTHFLENRNPVREQMWIVDEDGLRHGSIGIVDAGDRTAQLRWFLIEPERRGKGYGTALIEQAIQYCKSVQSYNRIILWTNHALTHARALYARYGFHIAETRMVNLSQQDMLEEKWMLELES</sequence>
<dbReference type="PANTHER" id="PTHR13947">
    <property type="entry name" value="GNAT FAMILY N-ACETYLTRANSFERASE"/>
    <property type="match status" value="1"/>
</dbReference>
<dbReference type="SUPFAM" id="SSF55729">
    <property type="entry name" value="Acyl-CoA N-acyltransferases (Nat)"/>
    <property type="match status" value="1"/>
</dbReference>
<protein>
    <recommendedName>
        <fullName evidence="2">N-acetyltransferase domain-containing protein</fullName>
    </recommendedName>
</protein>
<dbReference type="PROSITE" id="PS51186">
    <property type="entry name" value="GNAT"/>
    <property type="match status" value="1"/>
</dbReference>
<dbReference type="Proteomes" id="UP000249522">
    <property type="component" value="Unassembled WGS sequence"/>
</dbReference>
<dbReference type="InterPro" id="IPR050769">
    <property type="entry name" value="NAT_camello-type"/>
</dbReference>
<name>A0A2W1LS30_9BACL</name>
<feature type="domain" description="N-acetyltransferase" evidence="2">
    <location>
        <begin position="24"/>
        <end position="181"/>
    </location>
</feature>
<dbReference type="OrthoDB" id="5419426at2"/>
<dbReference type="EMBL" id="QKRB01000028">
    <property type="protein sequence ID" value="PZD97294.1"/>
    <property type="molecule type" value="Genomic_DNA"/>
</dbReference>
<comment type="caution">
    <text evidence="3">The sequence shown here is derived from an EMBL/GenBank/DDBJ whole genome shotgun (WGS) entry which is preliminary data.</text>
</comment>
<evidence type="ECO:0000259" key="2">
    <source>
        <dbReference type="PROSITE" id="PS51186"/>
    </source>
</evidence>
<gene>
    <name evidence="3" type="ORF">DNH61_02770</name>
</gene>
<evidence type="ECO:0000313" key="4">
    <source>
        <dbReference type="Proteomes" id="UP000249522"/>
    </source>
</evidence>